<proteinExistence type="evidence at transcript level"/>
<sequence>MASCTSLSTATVCFVILMTLMLSSKSEAVERMNAKRFRGQGGWTLNSVGYNGGLGALQKLFNKRGDDDMGVKVGEGWSGVIKTDDLVSDFVQFLKLRESGLLGPEMLRCVLERLDQEPRDM</sequence>
<organism evidence="2">
    <name type="scientific">Phallusia mammillata</name>
    <dbReference type="NCBI Taxonomy" id="59560"/>
    <lineage>
        <taxon>Eukaryota</taxon>
        <taxon>Metazoa</taxon>
        <taxon>Chordata</taxon>
        <taxon>Tunicata</taxon>
        <taxon>Ascidiacea</taxon>
        <taxon>Phlebobranchia</taxon>
        <taxon>Ascidiidae</taxon>
        <taxon>Phallusia</taxon>
    </lineage>
</organism>
<evidence type="ECO:0000256" key="1">
    <source>
        <dbReference type="SAM" id="SignalP"/>
    </source>
</evidence>
<reference evidence="2" key="1">
    <citation type="submission" date="2020-04" db="EMBL/GenBank/DDBJ databases">
        <authorList>
            <person name="Neveu A P."/>
        </authorList>
    </citation>
    <scope>NUCLEOTIDE SEQUENCE</scope>
    <source>
        <tissue evidence="2">Whole embryo</tissue>
    </source>
</reference>
<evidence type="ECO:0000313" key="2">
    <source>
        <dbReference type="EMBL" id="CAB3248264.1"/>
    </source>
</evidence>
<name>A0A6F9DE80_9ASCI</name>
<feature type="signal peptide" evidence="1">
    <location>
        <begin position="1"/>
        <end position="28"/>
    </location>
</feature>
<accession>A0A6F9DE80</accession>
<protein>
    <submittedName>
        <fullName evidence="2">Galp galanin-like peptide</fullName>
    </submittedName>
</protein>
<gene>
    <name evidence="2" type="primary">Galp</name>
</gene>
<dbReference type="AlphaFoldDB" id="A0A6F9DE80"/>
<keyword evidence="1" id="KW-0732">Signal</keyword>
<dbReference type="EMBL" id="LR785363">
    <property type="protein sequence ID" value="CAB3248264.1"/>
    <property type="molecule type" value="mRNA"/>
</dbReference>
<feature type="chain" id="PRO_5026109464" evidence="1">
    <location>
        <begin position="29"/>
        <end position="121"/>
    </location>
</feature>